<name>A0A5S4ZQM1_9FIRM</name>
<proteinExistence type="predicted"/>
<evidence type="ECO:0000256" key="1">
    <source>
        <dbReference type="SAM" id="Phobius"/>
    </source>
</evidence>
<organism evidence="2 3">
    <name type="scientific">Desulfallas thermosapovorans DSM 6562</name>
    <dbReference type="NCBI Taxonomy" id="1121431"/>
    <lineage>
        <taxon>Bacteria</taxon>
        <taxon>Bacillati</taxon>
        <taxon>Bacillota</taxon>
        <taxon>Clostridia</taxon>
        <taxon>Eubacteriales</taxon>
        <taxon>Desulfallaceae</taxon>
        <taxon>Desulfallas</taxon>
    </lineage>
</organism>
<dbReference type="Proteomes" id="UP000323166">
    <property type="component" value="Unassembled WGS sequence"/>
</dbReference>
<keyword evidence="1" id="KW-0472">Membrane</keyword>
<dbReference type="EMBL" id="VNHM01000010">
    <property type="protein sequence ID" value="TYO94916.1"/>
    <property type="molecule type" value="Genomic_DNA"/>
</dbReference>
<accession>A0A5S4ZQM1</accession>
<sequence length="55" mass="5951">MSKTFFPMMLTVFAAVGTYYLLATETVLSESISMTAGVAVGVFCAVATRKIMHKK</sequence>
<evidence type="ECO:0000313" key="3">
    <source>
        <dbReference type="Proteomes" id="UP000323166"/>
    </source>
</evidence>
<feature type="transmembrane region" description="Helical" evidence="1">
    <location>
        <begin position="33"/>
        <end position="52"/>
    </location>
</feature>
<dbReference type="AlphaFoldDB" id="A0A5S4ZQM1"/>
<dbReference type="RefSeq" id="WP_166511941.1">
    <property type="nucleotide sequence ID" value="NZ_VNHM01000010.1"/>
</dbReference>
<gene>
    <name evidence="2" type="ORF">LX24_01931</name>
</gene>
<keyword evidence="1" id="KW-1133">Transmembrane helix</keyword>
<keyword evidence="1" id="KW-0812">Transmembrane</keyword>
<reference evidence="2 3" key="1">
    <citation type="submission" date="2019-07" db="EMBL/GenBank/DDBJ databases">
        <title>Genomic Encyclopedia of Type Strains, Phase I: the one thousand microbial genomes (KMG-I) project.</title>
        <authorList>
            <person name="Kyrpides N."/>
        </authorList>
    </citation>
    <scope>NUCLEOTIDE SEQUENCE [LARGE SCALE GENOMIC DNA]</scope>
    <source>
        <strain evidence="2 3">DSM 6562</strain>
    </source>
</reference>
<comment type="caution">
    <text evidence="2">The sequence shown here is derived from an EMBL/GenBank/DDBJ whole genome shotgun (WGS) entry which is preliminary data.</text>
</comment>
<evidence type="ECO:0000313" key="2">
    <source>
        <dbReference type="EMBL" id="TYO94916.1"/>
    </source>
</evidence>
<keyword evidence="3" id="KW-1185">Reference proteome</keyword>
<protein>
    <submittedName>
        <fullName evidence="2">Uncharacterized protein</fullName>
    </submittedName>
</protein>